<dbReference type="RefSeq" id="WP_103999298.1">
    <property type="nucleotide sequence ID" value="NZ_FNVP01000003.1"/>
</dbReference>
<gene>
    <name evidence="1" type="ORF">SAMN04488130_103221</name>
</gene>
<dbReference type="AlphaFoldDB" id="A0A1H5VHJ5"/>
<protein>
    <recommendedName>
        <fullName evidence="3">Restriction endonuclease</fullName>
    </recommendedName>
</protein>
<dbReference type="OrthoDB" id="1083125at2"/>
<name>A0A1H5VHJ5_9FLAO</name>
<sequence length="246" mass="28613">MYLEKIDVVKLSKIVLAHLSIMDYEQHRGYSSVQLIFPMKIQANGTKHKDRISEQELRLLFIEEFKEIYKEFFYSIETPTIFKHSFGKLYEDIKSDGSGQSASIDMCIFKRVSDRYHRILNIEFKSKNPQIKGIGKDVLKLIAEEHNGAFIHLLDNSNKGTLCNVNETGVFNKFHHSFSRFQGNWINEHKSIQLIIISLKQKIIIHRKIKKSDLKNLKSIFFIESGCGNIEDVKGNGWMTETIIKE</sequence>
<evidence type="ECO:0000313" key="2">
    <source>
        <dbReference type="Proteomes" id="UP000236737"/>
    </source>
</evidence>
<proteinExistence type="predicted"/>
<keyword evidence="2" id="KW-1185">Reference proteome</keyword>
<dbReference type="Proteomes" id="UP000236737">
    <property type="component" value="Unassembled WGS sequence"/>
</dbReference>
<accession>A0A1H5VHJ5</accession>
<dbReference type="EMBL" id="FNVP01000003">
    <property type="protein sequence ID" value="SEF86703.1"/>
    <property type="molecule type" value="Genomic_DNA"/>
</dbReference>
<evidence type="ECO:0000313" key="1">
    <source>
        <dbReference type="EMBL" id="SEF86703.1"/>
    </source>
</evidence>
<reference evidence="2" key="1">
    <citation type="submission" date="2016-10" db="EMBL/GenBank/DDBJ databases">
        <authorList>
            <person name="Varghese N."/>
            <person name="Submissions S."/>
        </authorList>
    </citation>
    <scope>NUCLEOTIDE SEQUENCE [LARGE SCALE GENOMIC DNA]</scope>
    <source>
        <strain evidence="2">CGMCC 1.9230</strain>
    </source>
</reference>
<organism evidence="1 2">
    <name type="scientific">Flavobacterium urumqiense</name>
    <dbReference type="NCBI Taxonomy" id="935224"/>
    <lineage>
        <taxon>Bacteria</taxon>
        <taxon>Pseudomonadati</taxon>
        <taxon>Bacteroidota</taxon>
        <taxon>Flavobacteriia</taxon>
        <taxon>Flavobacteriales</taxon>
        <taxon>Flavobacteriaceae</taxon>
        <taxon>Flavobacterium</taxon>
    </lineage>
</organism>
<evidence type="ECO:0008006" key="3">
    <source>
        <dbReference type="Google" id="ProtNLM"/>
    </source>
</evidence>